<evidence type="ECO:0000256" key="5">
    <source>
        <dbReference type="ARBA" id="ARBA00022490"/>
    </source>
</evidence>
<dbReference type="GO" id="GO:0006629">
    <property type="term" value="P:lipid metabolic process"/>
    <property type="evidence" value="ECO:0007669"/>
    <property type="project" value="UniProtKB-KW"/>
</dbReference>
<evidence type="ECO:0000313" key="20">
    <source>
        <dbReference type="Proteomes" id="UP000010556"/>
    </source>
</evidence>
<evidence type="ECO:0000256" key="17">
    <source>
        <dbReference type="ARBA" id="ARBA00049560"/>
    </source>
</evidence>
<evidence type="ECO:0000256" key="18">
    <source>
        <dbReference type="SAM" id="MobiDB-lite"/>
    </source>
</evidence>
<evidence type="ECO:0000256" key="9">
    <source>
        <dbReference type="ARBA" id="ARBA00022989"/>
    </source>
</evidence>
<evidence type="ECO:0000256" key="16">
    <source>
        <dbReference type="ARBA" id="ARBA00049458"/>
    </source>
</evidence>
<accession>L5LBY9</accession>
<evidence type="ECO:0000256" key="12">
    <source>
        <dbReference type="ARBA" id="ARBA00035673"/>
    </source>
</evidence>
<feature type="region of interest" description="Disordered" evidence="18">
    <location>
        <begin position="39"/>
        <end position="95"/>
    </location>
</feature>
<evidence type="ECO:0000256" key="13">
    <source>
        <dbReference type="ARBA" id="ARBA00037660"/>
    </source>
</evidence>
<evidence type="ECO:0000256" key="1">
    <source>
        <dbReference type="ARBA" id="ARBA00004477"/>
    </source>
</evidence>
<comment type="function">
    <text evidence="13">Catalyzes the hydrolysis of the vinyl ether bond of choline or ethanolamine lysoplasmalogens, forming fatty aldehyde and glycerophosphocholine or glycerophosphoethanolamine, respectively and is specific for the sn-2-deacylated (lyso) form of plasmalogen.</text>
</comment>
<keyword evidence="5" id="KW-0963">Cytoplasm</keyword>
<gene>
    <name evidence="19" type="ORF">MDA_GLEAN10005046</name>
</gene>
<evidence type="ECO:0000256" key="6">
    <source>
        <dbReference type="ARBA" id="ARBA00022692"/>
    </source>
</evidence>
<evidence type="ECO:0000256" key="3">
    <source>
        <dbReference type="ARBA" id="ARBA00007375"/>
    </source>
</evidence>
<protein>
    <recommendedName>
        <fullName evidence="14">Lysoplasmalogenase TMEM86B</fullName>
        <ecNumber evidence="12">3.3.2.2</ecNumber>
    </recommendedName>
    <alternativeName>
        <fullName evidence="15">Transmembrane protein 86B</fullName>
    </alternativeName>
</protein>
<keyword evidence="6" id="KW-0812">Transmembrane</keyword>
<comment type="catalytic activity">
    <reaction evidence="16">
        <text>a 1-O-(1Z-alkenyl)-sn-glycero-3-phosphoethanolamine + H2O = a 2,3-saturated aldehyde + sn-glycero-3-phosphoethanolamine</text>
        <dbReference type="Rhea" id="RHEA:16905"/>
        <dbReference type="ChEBI" id="CHEBI:15377"/>
        <dbReference type="ChEBI" id="CHEBI:73359"/>
        <dbReference type="ChEBI" id="CHEBI:77288"/>
        <dbReference type="ChEBI" id="CHEBI:143890"/>
        <dbReference type="EC" id="3.3.2.2"/>
    </reaction>
</comment>
<dbReference type="EMBL" id="KB113177">
    <property type="protein sequence ID" value="ELK23864.1"/>
    <property type="molecule type" value="Genomic_DNA"/>
</dbReference>
<name>L5LBY9_MYODS</name>
<keyword evidence="9" id="KW-1133">Transmembrane helix</keyword>
<dbReference type="GO" id="GO:0047408">
    <property type="term" value="F:alkenylglycerophosphocholine hydrolase activity"/>
    <property type="evidence" value="ECO:0007669"/>
    <property type="project" value="UniProtKB-EC"/>
</dbReference>
<comment type="similarity">
    <text evidence="3">Belongs to the TMEM86 family.</text>
</comment>
<keyword evidence="11" id="KW-0472">Membrane</keyword>
<evidence type="ECO:0000256" key="14">
    <source>
        <dbReference type="ARBA" id="ARBA00039876"/>
    </source>
</evidence>
<keyword evidence="10" id="KW-0443">Lipid metabolism</keyword>
<comment type="catalytic activity">
    <reaction evidence="17">
        <text>a 1-O-(1Z-alkenyl)-sn-glycero-3-phosphocholine + H2O = a 2,3-saturated aldehyde + sn-glycerol 3-phosphocholine</text>
        <dbReference type="Rhea" id="RHEA:22544"/>
        <dbReference type="ChEBI" id="CHEBI:15377"/>
        <dbReference type="ChEBI" id="CHEBI:16870"/>
        <dbReference type="ChEBI" id="CHEBI:73359"/>
        <dbReference type="ChEBI" id="CHEBI:77287"/>
        <dbReference type="EC" id="3.3.2.2"/>
    </reaction>
</comment>
<evidence type="ECO:0000256" key="8">
    <source>
        <dbReference type="ARBA" id="ARBA00022824"/>
    </source>
</evidence>
<keyword evidence="8" id="KW-0256">Endoplasmic reticulum</keyword>
<comment type="subcellular location">
    <subcellularLocation>
        <location evidence="2">Cytoplasm</location>
    </subcellularLocation>
    <subcellularLocation>
        <location evidence="1">Endoplasmic reticulum membrane</location>
        <topology evidence="1">Multi-pass membrane protein</topology>
    </subcellularLocation>
</comment>
<dbReference type="InterPro" id="IPR012506">
    <property type="entry name" value="TMEM86B-like"/>
</dbReference>
<evidence type="ECO:0000256" key="10">
    <source>
        <dbReference type="ARBA" id="ARBA00023098"/>
    </source>
</evidence>
<evidence type="ECO:0000256" key="4">
    <source>
        <dbReference type="ARBA" id="ARBA00011738"/>
    </source>
</evidence>
<keyword evidence="7" id="KW-0378">Hydrolase</keyword>
<keyword evidence="20" id="KW-1185">Reference proteome</keyword>
<dbReference type="GO" id="GO:0005789">
    <property type="term" value="C:endoplasmic reticulum membrane"/>
    <property type="evidence" value="ECO:0007669"/>
    <property type="project" value="UniProtKB-SubCell"/>
</dbReference>
<reference evidence="20" key="1">
    <citation type="journal article" date="2013" name="Science">
        <title>Comparative analysis of bat genomes provides insight into the evolution of flight and immunity.</title>
        <authorList>
            <person name="Zhang G."/>
            <person name="Cowled C."/>
            <person name="Shi Z."/>
            <person name="Huang Z."/>
            <person name="Bishop-Lilly K.A."/>
            <person name="Fang X."/>
            <person name="Wynne J.W."/>
            <person name="Xiong Z."/>
            <person name="Baker M.L."/>
            <person name="Zhao W."/>
            <person name="Tachedjian M."/>
            <person name="Zhu Y."/>
            <person name="Zhou P."/>
            <person name="Jiang X."/>
            <person name="Ng J."/>
            <person name="Yang L."/>
            <person name="Wu L."/>
            <person name="Xiao J."/>
            <person name="Feng Y."/>
            <person name="Chen Y."/>
            <person name="Sun X."/>
            <person name="Zhang Y."/>
            <person name="Marsh G.A."/>
            <person name="Crameri G."/>
            <person name="Broder C.C."/>
            <person name="Frey K.G."/>
            <person name="Wang L.F."/>
            <person name="Wang J."/>
        </authorList>
    </citation>
    <scope>NUCLEOTIDE SEQUENCE [LARGE SCALE GENOMIC DNA]</scope>
</reference>
<evidence type="ECO:0000256" key="2">
    <source>
        <dbReference type="ARBA" id="ARBA00004496"/>
    </source>
</evidence>
<sequence length="154" mass="16812">MGTVCRIPDAPPSSECLPSVLIPPNTNLLEICYKDRIQQFDDEEEEEGQGSGESDGEDGAWQGSQLARGPHLGQPAGFPSGGSTENEEEDNRRMARGGSARWGALFFAASDSLLSWHTFIQPLTHGRLLIMATYYAAQLFITLSAFQSPKLKTH</sequence>
<organism evidence="19 20">
    <name type="scientific">Myotis davidii</name>
    <name type="common">David's myotis</name>
    <dbReference type="NCBI Taxonomy" id="225400"/>
    <lineage>
        <taxon>Eukaryota</taxon>
        <taxon>Metazoa</taxon>
        <taxon>Chordata</taxon>
        <taxon>Craniata</taxon>
        <taxon>Vertebrata</taxon>
        <taxon>Euteleostomi</taxon>
        <taxon>Mammalia</taxon>
        <taxon>Eutheria</taxon>
        <taxon>Laurasiatheria</taxon>
        <taxon>Chiroptera</taxon>
        <taxon>Yangochiroptera</taxon>
        <taxon>Vespertilionidae</taxon>
        <taxon>Myotis</taxon>
    </lineage>
</organism>
<dbReference type="PANTHER" id="PTHR31885:SF7">
    <property type="entry name" value="LYSOPLASMALOGENASE"/>
    <property type="match status" value="1"/>
</dbReference>
<proteinExistence type="inferred from homology"/>
<dbReference type="PANTHER" id="PTHR31885">
    <property type="entry name" value="GH04784P"/>
    <property type="match status" value="1"/>
</dbReference>
<feature type="compositionally biased region" description="Acidic residues" evidence="18">
    <location>
        <begin position="40"/>
        <end position="58"/>
    </location>
</feature>
<evidence type="ECO:0000256" key="15">
    <source>
        <dbReference type="ARBA" id="ARBA00042674"/>
    </source>
</evidence>
<dbReference type="Proteomes" id="UP000010556">
    <property type="component" value="Unassembled WGS sequence"/>
</dbReference>
<feature type="region of interest" description="Disordered" evidence="18">
    <location>
        <begin position="1"/>
        <end position="20"/>
    </location>
</feature>
<evidence type="ECO:0000313" key="19">
    <source>
        <dbReference type="EMBL" id="ELK23864.1"/>
    </source>
</evidence>
<comment type="subunit">
    <text evidence="4">Homodimer.</text>
</comment>
<dbReference type="Pfam" id="PF07947">
    <property type="entry name" value="YhhN"/>
    <property type="match status" value="1"/>
</dbReference>
<dbReference type="AlphaFoldDB" id="L5LBY9"/>
<evidence type="ECO:0000256" key="11">
    <source>
        <dbReference type="ARBA" id="ARBA00023136"/>
    </source>
</evidence>
<evidence type="ECO:0000256" key="7">
    <source>
        <dbReference type="ARBA" id="ARBA00022801"/>
    </source>
</evidence>
<dbReference type="EC" id="3.3.2.2" evidence="12"/>